<keyword evidence="1" id="KW-0732">Signal</keyword>
<accession>A0A512RSX1</accession>
<reference evidence="2 3" key="1">
    <citation type="submission" date="2019-07" db="EMBL/GenBank/DDBJ databases">
        <title>Whole genome shotgun sequence of Chitinophaga cymbidii NBRC 109752.</title>
        <authorList>
            <person name="Hosoyama A."/>
            <person name="Uohara A."/>
            <person name="Ohji S."/>
            <person name="Ichikawa N."/>
        </authorList>
    </citation>
    <scope>NUCLEOTIDE SEQUENCE [LARGE SCALE GENOMIC DNA]</scope>
    <source>
        <strain evidence="2 3">NBRC 109752</strain>
    </source>
</reference>
<feature type="signal peptide" evidence="1">
    <location>
        <begin position="1"/>
        <end position="23"/>
    </location>
</feature>
<dbReference type="AlphaFoldDB" id="A0A512RSX1"/>
<dbReference type="Proteomes" id="UP000321436">
    <property type="component" value="Unassembled WGS sequence"/>
</dbReference>
<dbReference type="RefSeq" id="WP_146867428.1">
    <property type="nucleotide sequence ID" value="NZ_BKAU01000009.1"/>
</dbReference>
<sequence length="462" mass="49403">MKILSAARCGILFGLSCMFSLHAAAQQLKLGDNPSDVKKEAILELNSSNQGLLLPRVLKTEILTGGKLFNADDGMLVFVNDASEKSLYIKRNGAWEKVGNISTTLTGAVTGSGNGTITTAITNKAVTYNKIQDVSSQSLLGRYSAGDGVTQEITLGTGLLLNTSGLMTADHSTSLWNADKLRNNNISATAPANGEVLKWNGTNSTWEPGLDLNGGATYGTLPGNDIGNADAPDANSRMKIWASPSTGTVQNGPLGTDAYSWNVLSFQGGSYTTQLYFDKEILAVKEWGGTTAPLTNNAPNPWYKVVTTHGDNNFTDGGIIFAGKTTTSNSEVRQRADRLFWNNNTAQLGVGTNSTHSTLQVNGSKANSVNIYTGSVTLDANQSTVVIRKTSNNGNNYTVYLPDAANCTGRIYHIARDFQSGWGNVYVDESVSNQFDRRTISSNNGSYTVQSIGTRWIILGNF</sequence>
<proteinExistence type="predicted"/>
<evidence type="ECO:0000313" key="3">
    <source>
        <dbReference type="Proteomes" id="UP000321436"/>
    </source>
</evidence>
<keyword evidence="3" id="KW-1185">Reference proteome</keyword>
<evidence type="ECO:0000256" key="1">
    <source>
        <dbReference type="SAM" id="SignalP"/>
    </source>
</evidence>
<evidence type="ECO:0000313" key="2">
    <source>
        <dbReference type="EMBL" id="GEP98801.1"/>
    </source>
</evidence>
<protein>
    <submittedName>
        <fullName evidence="2">Uncharacterized protein</fullName>
    </submittedName>
</protein>
<dbReference type="OrthoDB" id="660074at2"/>
<comment type="caution">
    <text evidence="2">The sequence shown here is derived from an EMBL/GenBank/DDBJ whole genome shotgun (WGS) entry which is preliminary data.</text>
</comment>
<name>A0A512RSX1_9BACT</name>
<organism evidence="2 3">
    <name type="scientific">Chitinophaga cymbidii</name>
    <dbReference type="NCBI Taxonomy" id="1096750"/>
    <lineage>
        <taxon>Bacteria</taxon>
        <taxon>Pseudomonadati</taxon>
        <taxon>Bacteroidota</taxon>
        <taxon>Chitinophagia</taxon>
        <taxon>Chitinophagales</taxon>
        <taxon>Chitinophagaceae</taxon>
        <taxon>Chitinophaga</taxon>
    </lineage>
</organism>
<dbReference type="EMBL" id="BKAU01000009">
    <property type="protein sequence ID" value="GEP98801.1"/>
    <property type="molecule type" value="Genomic_DNA"/>
</dbReference>
<feature type="chain" id="PRO_5021793980" evidence="1">
    <location>
        <begin position="24"/>
        <end position="462"/>
    </location>
</feature>
<gene>
    <name evidence="2" type="ORF">CCY01nite_50610</name>
</gene>